<protein>
    <submittedName>
        <fullName evidence="2">Uncharacterized protein</fullName>
    </submittedName>
</protein>
<sequence>MDREAKMQKRVYKDLFMNMHARYMTVTGGSLFGLISLTLWKCVPGGLNKWNKTI</sequence>
<keyword evidence="1" id="KW-0812">Transmembrane</keyword>
<evidence type="ECO:0000313" key="3">
    <source>
        <dbReference type="Proteomes" id="UP001152320"/>
    </source>
</evidence>
<name>A0A9Q1HK98_HOLLE</name>
<keyword evidence="1" id="KW-0472">Membrane</keyword>
<keyword evidence="3" id="KW-1185">Reference proteome</keyword>
<keyword evidence="1" id="KW-1133">Transmembrane helix</keyword>
<proteinExistence type="predicted"/>
<reference evidence="2" key="1">
    <citation type="submission" date="2021-10" db="EMBL/GenBank/DDBJ databases">
        <title>Tropical sea cucumber genome reveals ecological adaptation and Cuvierian tubules defense mechanism.</title>
        <authorList>
            <person name="Chen T."/>
        </authorList>
    </citation>
    <scope>NUCLEOTIDE SEQUENCE</scope>
    <source>
        <strain evidence="2">Nanhai2018</strain>
        <tissue evidence="2">Muscle</tissue>
    </source>
</reference>
<organism evidence="2 3">
    <name type="scientific">Holothuria leucospilota</name>
    <name type="common">Black long sea cucumber</name>
    <name type="synonym">Mertensiothuria leucospilota</name>
    <dbReference type="NCBI Taxonomy" id="206669"/>
    <lineage>
        <taxon>Eukaryota</taxon>
        <taxon>Metazoa</taxon>
        <taxon>Echinodermata</taxon>
        <taxon>Eleutherozoa</taxon>
        <taxon>Echinozoa</taxon>
        <taxon>Holothuroidea</taxon>
        <taxon>Aspidochirotacea</taxon>
        <taxon>Aspidochirotida</taxon>
        <taxon>Holothuriidae</taxon>
        <taxon>Holothuria</taxon>
    </lineage>
</organism>
<evidence type="ECO:0000256" key="1">
    <source>
        <dbReference type="SAM" id="Phobius"/>
    </source>
</evidence>
<evidence type="ECO:0000313" key="2">
    <source>
        <dbReference type="EMBL" id="KAJ8048945.1"/>
    </source>
</evidence>
<dbReference type="AlphaFoldDB" id="A0A9Q1HK98"/>
<accession>A0A9Q1HK98</accession>
<comment type="caution">
    <text evidence="2">The sequence shown here is derived from an EMBL/GenBank/DDBJ whole genome shotgun (WGS) entry which is preliminary data.</text>
</comment>
<dbReference type="EMBL" id="JAIZAY010000001">
    <property type="protein sequence ID" value="KAJ8048945.1"/>
    <property type="molecule type" value="Genomic_DNA"/>
</dbReference>
<dbReference type="Proteomes" id="UP001152320">
    <property type="component" value="Chromosome 1"/>
</dbReference>
<gene>
    <name evidence="2" type="ORF">HOLleu_01462</name>
</gene>
<feature type="transmembrane region" description="Helical" evidence="1">
    <location>
        <begin position="21"/>
        <end position="40"/>
    </location>
</feature>